<name>A0AAV7UYA7_PLEWA</name>
<reference evidence="1" key="1">
    <citation type="journal article" date="2022" name="bioRxiv">
        <title>Sequencing and chromosome-scale assembly of the giantPleurodeles waltlgenome.</title>
        <authorList>
            <person name="Brown T."/>
            <person name="Elewa A."/>
            <person name="Iarovenko S."/>
            <person name="Subramanian E."/>
            <person name="Araus A.J."/>
            <person name="Petzold A."/>
            <person name="Susuki M."/>
            <person name="Suzuki K.-i.T."/>
            <person name="Hayashi T."/>
            <person name="Toyoda A."/>
            <person name="Oliveira C."/>
            <person name="Osipova E."/>
            <person name="Leigh N.D."/>
            <person name="Simon A."/>
            <person name="Yun M.H."/>
        </authorList>
    </citation>
    <scope>NUCLEOTIDE SEQUENCE</scope>
    <source>
        <strain evidence="1">20211129_DDA</strain>
        <tissue evidence="1">Liver</tissue>
    </source>
</reference>
<dbReference type="EMBL" id="JANPWB010000004">
    <property type="protein sequence ID" value="KAJ1194090.1"/>
    <property type="molecule type" value="Genomic_DNA"/>
</dbReference>
<gene>
    <name evidence="1" type="ORF">NDU88_003385</name>
</gene>
<evidence type="ECO:0000313" key="2">
    <source>
        <dbReference type="Proteomes" id="UP001066276"/>
    </source>
</evidence>
<organism evidence="1 2">
    <name type="scientific">Pleurodeles waltl</name>
    <name type="common">Iberian ribbed newt</name>
    <dbReference type="NCBI Taxonomy" id="8319"/>
    <lineage>
        <taxon>Eukaryota</taxon>
        <taxon>Metazoa</taxon>
        <taxon>Chordata</taxon>
        <taxon>Craniata</taxon>
        <taxon>Vertebrata</taxon>
        <taxon>Euteleostomi</taxon>
        <taxon>Amphibia</taxon>
        <taxon>Batrachia</taxon>
        <taxon>Caudata</taxon>
        <taxon>Salamandroidea</taxon>
        <taxon>Salamandridae</taxon>
        <taxon>Pleurodelinae</taxon>
        <taxon>Pleurodeles</taxon>
    </lineage>
</organism>
<evidence type="ECO:0000313" key="1">
    <source>
        <dbReference type="EMBL" id="KAJ1194090.1"/>
    </source>
</evidence>
<protein>
    <submittedName>
        <fullName evidence="1">Uncharacterized protein</fullName>
    </submittedName>
</protein>
<dbReference type="AlphaFoldDB" id="A0AAV7UYA7"/>
<feature type="non-terminal residue" evidence="1">
    <location>
        <position position="1"/>
    </location>
</feature>
<comment type="caution">
    <text evidence="1">The sequence shown here is derived from an EMBL/GenBank/DDBJ whole genome shotgun (WGS) entry which is preliminary data.</text>
</comment>
<sequence>LEGAIQVSRCKQRELWTEGRAVWWRQLAGCAGGGFSSPACSRSLACHRSVEGAV</sequence>
<proteinExistence type="predicted"/>
<feature type="non-terminal residue" evidence="1">
    <location>
        <position position="54"/>
    </location>
</feature>
<keyword evidence="2" id="KW-1185">Reference proteome</keyword>
<accession>A0AAV7UYA7</accession>
<dbReference type="Proteomes" id="UP001066276">
    <property type="component" value="Chromosome 2_2"/>
</dbReference>